<dbReference type="Pfam" id="PF00067">
    <property type="entry name" value="p450"/>
    <property type="match status" value="1"/>
</dbReference>
<keyword evidence="10" id="KW-1185">Reference proteome</keyword>
<evidence type="ECO:0000256" key="4">
    <source>
        <dbReference type="ARBA" id="ARBA00023002"/>
    </source>
</evidence>
<keyword evidence="4 7" id="KW-0560">Oxidoreductase</keyword>
<gene>
    <name evidence="9" type="ORF">AWC29_26375</name>
    <name evidence="8" type="ORF">BN973_04687</name>
</gene>
<dbReference type="Proteomes" id="UP000028880">
    <property type="component" value="Unassembled WGS sequence"/>
</dbReference>
<evidence type="ECO:0000313" key="10">
    <source>
        <dbReference type="Proteomes" id="UP000193710"/>
    </source>
</evidence>
<name>A0A024K3B6_9MYCO</name>
<dbReference type="RefSeq" id="WP_036471024.1">
    <property type="nucleotide sequence ID" value="NZ_HG964446.1"/>
</dbReference>
<dbReference type="eggNOG" id="COG2124">
    <property type="taxonomic scope" value="Bacteria"/>
</dbReference>
<dbReference type="EMBL" id="LQPY01000037">
    <property type="protein sequence ID" value="ORW99892.1"/>
    <property type="molecule type" value="Genomic_DNA"/>
</dbReference>
<dbReference type="OrthoDB" id="3599725at2"/>
<dbReference type="Proteomes" id="UP000193710">
    <property type="component" value="Unassembled WGS sequence"/>
</dbReference>
<evidence type="ECO:0000256" key="3">
    <source>
        <dbReference type="ARBA" id="ARBA00022723"/>
    </source>
</evidence>
<keyword evidence="2 7" id="KW-0349">Heme</keyword>
<comment type="similarity">
    <text evidence="1 7">Belongs to the cytochrome P450 family.</text>
</comment>
<keyword evidence="5 7" id="KW-0408">Iron</keyword>
<evidence type="ECO:0000256" key="6">
    <source>
        <dbReference type="ARBA" id="ARBA00023033"/>
    </source>
</evidence>
<dbReference type="PRINTS" id="PR00385">
    <property type="entry name" value="P450"/>
</dbReference>
<dbReference type="EMBL" id="HG964446">
    <property type="protein sequence ID" value="CDO90294.1"/>
    <property type="molecule type" value="Genomic_DNA"/>
</dbReference>
<dbReference type="GO" id="GO:0005506">
    <property type="term" value="F:iron ion binding"/>
    <property type="evidence" value="ECO:0007669"/>
    <property type="project" value="InterPro"/>
</dbReference>
<keyword evidence="6 7" id="KW-0503">Monooxygenase</keyword>
<accession>A0A024K3B6</accession>
<evidence type="ECO:0000313" key="9">
    <source>
        <dbReference type="EMBL" id="ORW99892.1"/>
    </source>
</evidence>
<dbReference type="HOGENOM" id="CLU_033716_0_1_11"/>
<dbReference type="PANTHER" id="PTHR46696">
    <property type="entry name" value="P450, PUTATIVE (EUROFUNG)-RELATED"/>
    <property type="match status" value="1"/>
</dbReference>
<dbReference type="AlphaFoldDB" id="A0A024K3B6"/>
<protein>
    <submittedName>
        <fullName evidence="8 9">Cytochrome</fullName>
    </submittedName>
</protein>
<dbReference type="STRING" id="47839.BN973_04687"/>
<reference evidence="9 10" key="3">
    <citation type="submission" date="2016-01" db="EMBL/GenBank/DDBJ databases">
        <title>The new phylogeny of the genus Mycobacterium.</title>
        <authorList>
            <person name="Tarcisio F."/>
            <person name="Conor M."/>
            <person name="Antonella G."/>
            <person name="Elisabetta G."/>
            <person name="Giulia F.S."/>
            <person name="Sara T."/>
            <person name="Anna F."/>
            <person name="Clotilde B."/>
            <person name="Roberto B."/>
            <person name="Veronica D.S."/>
            <person name="Fabio R."/>
            <person name="Monica P."/>
            <person name="Olivier J."/>
            <person name="Enrico T."/>
            <person name="Nicola S."/>
        </authorList>
    </citation>
    <scope>NUCLEOTIDE SEQUENCE [LARGE SCALE GENOMIC DNA]</scope>
    <source>
        <strain evidence="9 10">DSM 44626</strain>
    </source>
</reference>
<dbReference type="PANTHER" id="PTHR46696:SF6">
    <property type="entry name" value="P450, PUTATIVE (EUROFUNG)-RELATED"/>
    <property type="match status" value="1"/>
</dbReference>
<reference evidence="8" key="2">
    <citation type="submission" date="2014-04" db="EMBL/GenBank/DDBJ databases">
        <authorList>
            <person name="Xu Y.W."/>
            <person name="Yang Q."/>
        </authorList>
    </citation>
    <scope>NUCLEOTIDE SEQUENCE</scope>
    <source>
        <strain evidence="8">DSM 44626</strain>
    </source>
</reference>
<reference evidence="8" key="1">
    <citation type="journal article" date="2014" name="Genome Announc.">
        <title>Draft Genome Sequence of Mycobacterium triplex DSM 44626.</title>
        <authorList>
            <person name="Sassi M."/>
            <person name="Croce O."/>
            <person name="Robert C."/>
            <person name="Raoult D."/>
            <person name="Drancourt M."/>
        </authorList>
    </citation>
    <scope>NUCLEOTIDE SEQUENCE [LARGE SCALE GENOMIC DNA]</scope>
    <source>
        <strain evidence="8">DSM 44626</strain>
    </source>
</reference>
<dbReference type="GO" id="GO:0020037">
    <property type="term" value="F:heme binding"/>
    <property type="evidence" value="ECO:0007669"/>
    <property type="project" value="InterPro"/>
</dbReference>
<dbReference type="InterPro" id="IPR017972">
    <property type="entry name" value="Cyt_P450_CS"/>
</dbReference>
<dbReference type="InterPro" id="IPR002397">
    <property type="entry name" value="Cyt_P450_B"/>
</dbReference>
<dbReference type="InterPro" id="IPR001128">
    <property type="entry name" value="Cyt_P450"/>
</dbReference>
<dbReference type="PROSITE" id="PS00086">
    <property type="entry name" value="CYTOCHROME_P450"/>
    <property type="match status" value="1"/>
</dbReference>
<evidence type="ECO:0000256" key="5">
    <source>
        <dbReference type="ARBA" id="ARBA00023004"/>
    </source>
</evidence>
<sequence length="387" mass="42290">MEVGCPALPALETLPFAQDRESAWHMLLAPGKVAVSDAGVYFISGADVVEEAATHPELFSSFGAFDLVGSPFPMVPIAFDPPEHTRFRRVLDKFFGPRRMAERAAELRKQVGELIDQIAASGGSAEVMSALAVPFPSQVFLTLFGLPLADRDVLIGWKDAVLAFSAAEGLEPSPETLARGAELMNYLNGHLADRRRTGADDLLGQLLSDPTEGALTDQEIIGLCFLFLIAGLDTVTAATGFALYELARNPALRSTLADEDEAITHFIEEVLRINPPVPYVPRMTTAEVTVAGVTIPAGSRCWLGLGTANRDPERYPDADVMHQRRNNHFTFGRGPHRCLGSHLARLELRLIIEEWNRRIPTCSVLAEPTVGWPCGTLHFQELWLQIG</sequence>
<evidence type="ECO:0000256" key="7">
    <source>
        <dbReference type="RuleBase" id="RU000461"/>
    </source>
</evidence>
<organism evidence="8">
    <name type="scientific">Mycobacterium triplex</name>
    <dbReference type="NCBI Taxonomy" id="47839"/>
    <lineage>
        <taxon>Bacteria</taxon>
        <taxon>Bacillati</taxon>
        <taxon>Actinomycetota</taxon>
        <taxon>Actinomycetes</taxon>
        <taxon>Mycobacteriales</taxon>
        <taxon>Mycobacteriaceae</taxon>
        <taxon>Mycobacterium</taxon>
        <taxon>Mycobacterium simiae complex</taxon>
    </lineage>
</organism>
<dbReference type="InterPro" id="IPR036396">
    <property type="entry name" value="Cyt_P450_sf"/>
</dbReference>
<evidence type="ECO:0000313" key="8">
    <source>
        <dbReference type="EMBL" id="CDO90294.1"/>
    </source>
</evidence>
<dbReference type="SUPFAM" id="SSF48264">
    <property type="entry name" value="Cytochrome P450"/>
    <property type="match status" value="1"/>
</dbReference>
<dbReference type="GO" id="GO:0016705">
    <property type="term" value="F:oxidoreductase activity, acting on paired donors, with incorporation or reduction of molecular oxygen"/>
    <property type="evidence" value="ECO:0007669"/>
    <property type="project" value="InterPro"/>
</dbReference>
<dbReference type="GO" id="GO:0004497">
    <property type="term" value="F:monooxygenase activity"/>
    <property type="evidence" value="ECO:0007669"/>
    <property type="project" value="UniProtKB-KW"/>
</dbReference>
<dbReference type="PRINTS" id="PR00359">
    <property type="entry name" value="BP450"/>
</dbReference>
<dbReference type="Gene3D" id="1.10.630.10">
    <property type="entry name" value="Cytochrome P450"/>
    <property type="match status" value="1"/>
</dbReference>
<evidence type="ECO:0000256" key="2">
    <source>
        <dbReference type="ARBA" id="ARBA00022617"/>
    </source>
</evidence>
<keyword evidence="3 7" id="KW-0479">Metal-binding</keyword>
<evidence type="ECO:0000256" key="1">
    <source>
        <dbReference type="ARBA" id="ARBA00010617"/>
    </source>
</evidence>
<proteinExistence type="inferred from homology"/>